<evidence type="ECO:0000256" key="2">
    <source>
        <dbReference type="ARBA" id="ARBA00012438"/>
    </source>
</evidence>
<keyword evidence="5 9" id="KW-0418">Kinase</keyword>
<dbReference type="PRINTS" id="PR00344">
    <property type="entry name" value="BCTRLSENSOR"/>
</dbReference>
<organism evidence="9 10">
    <name type="scientific">Acrasis kona</name>
    <dbReference type="NCBI Taxonomy" id="1008807"/>
    <lineage>
        <taxon>Eukaryota</taxon>
        <taxon>Discoba</taxon>
        <taxon>Heterolobosea</taxon>
        <taxon>Tetramitia</taxon>
        <taxon>Eutetramitia</taxon>
        <taxon>Acrasidae</taxon>
        <taxon>Acrasis</taxon>
    </lineage>
</organism>
<dbReference type="SUPFAM" id="SSF55781">
    <property type="entry name" value="GAF domain-like"/>
    <property type="match status" value="1"/>
</dbReference>
<keyword evidence="3 6" id="KW-0597">Phosphoprotein</keyword>
<evidence type="ECO:0000259" key="7">
    <source>
        <dbReference type="PROSITE" id="PS50109"/>
    </source>
</evidence>
<dbReference type="Gene3D" id="3.30.565.10">
    <property type="entry name" value="Histidine kinase-like ATPase, C-terminal domain"/>
    <property type="match status" value="1"/>
</dbReference>
<dbReference type="InterPro" id="IPR003594">
    <property type="entry name" value="HATPase_dom"/>
</dbReference>
<dbReference type="Pfam" id="PF02518">
    <property type="entry name" value="HATPase_c"/>
    <property type="match status" value="1"/>
</dbReference>
<gene>
    <name evidence="9" type="ORF">AKO1_000299</name>
</gene>
<dbReference type="GO" id="GO:0000155">
    <property type="term" value="F:phosphorelay sensor kinase activity"/>
    <property type="evidence" value="ECO:0007669"/>
    <property type="project" value="InterPro"/>
</dbReference>
<name>A0AAW2ZSD4_9EUKA</name>
<dbReference type="InterPro" id="IPR003661">
    <property type="entry name" value="HisK_dim/P_dom"/>
</dbReference>
<dbReference type="InterPro" id="IPR003018">
    <property type="entry name" value="GAF"/>
</dbReference>
<feature type="modified residue" description="4-aspartylphosphate" evidence="6">
    <location>
        <position position="426"/>
    </location>
</feature>
<dbReference type="SUPFAM" id="SSF47384">
    <property type="entry name" value="Homodimeric domain of signal transducing histidine kinase"/>
    <property type="match status" value="1"/>
</dbReference>
<dbReference type="SMART" id="SM00387">
    <property type="entry name" value="HATPase_c"/>
    <property type="match status" value="1"/>
</dbReference>
<dbReference type="InterPro" id="IPR036890">
    <property type="entry name" value="HATPase_C_sf"/>
</dbReference>
<dbReference type="SUPFAM" id="SSF52172">
    <property type="entry name" value="CheY-like"/>
    <property type="match status" value="1"/>
</dbReference>
<dbReference type="SUPFAM" id="SSF55874">
    <property type="entry name" value="ATPase domain of HSP90 chaperone/DNA topoisomerase II/histidine kinase"/>
    <property type="match status" value="1"/>
</dbReference>
<dbReference type="Pfam" id="PF01590">
    <property type="entry name" value="GAF"/>
    <property type="match status" value="1"/>
</dbReference>
<evidence type="ECO:0000259" key="8">
    <source>
        <dbReference type="PROSITE" id="PS50110"/>
    </source>
</evidence>
<accession>A0AAW2ZSD4</accession>
<dbReference type="EMBL" id="JAOPGA020001834">
    <property type="protein sequence ID" value="KAL0491639.1"/>
    <property type="molecule type" value="Genomic_DNA"/>
</dbReference>
<dbReference type="InterPro" id="IPR004358">
    <property type="entry name" value="Sig_transdc_His_kin-like_C"/>
</dbReference>
<dbReference type="InterPro" id="IPR001789">
    <property type="entry name" value="Sig_transdc_resp-reg_receiver"/>
</dbReference>
<dbReference type="InterPro" id="IPR005467">
    <property type="entry name" value="His_kinase_dom"/>
</dbReference>
<sequence length="496" mass="55888">MTGYAQQDNNPLFRDDPYLMDNLCKSLLCIPIFLQGDLKGVLYMTNDLYNDCFNPERVLLLKLLASQLATSIQYNKHFTKEMQTMAQMHKMEQQAEIQKKRMEDQVMYRKNQEEFIDRVCHEIRNPIQGIIGNCQALKDIITSLQVNPVHSTAMQSCIQSIEECGMYQKVVTDDVLTLSKLELNKVTLNLSHTNIHNMVNTIYRMNVVEAERKGIVLDCSFINVPKNSSVLIDGNRVSMVIVNFVTNAIKFTSNGKVSIICSIKSSSTGPEKLEFIVKDTGIGMTASEMKRLFNRFSQATQRISAEYGGSGLGLFISKAIADLMNGSITVNSDKGIGTEFKFEFEVKSLNEGTDVCEDKVQAVEPKWRRSTAHDQPIQVLVAEDNKINQRVIERMLKGCKVVMANDGAEAVNYFQTRGPFDLVLMDIAMPNLDGYQATKAIRKIEGEKGQQHTLIVGLSGNVRQEYHDLGRESGMDLFYNKPIMPSQVKSLIEMLV</sequence>
<dbReference type="PROSITE" id="PS50110">
    <property type="entry name" value="RESPONSE_REGULATORY"/>
    <property type="match status" value="1"/>
</dbReference>
<dbReference type="EC" id="2.7.13.3" evidence="2"/>
<dbReference type="CDD" id="cd17546">
    <property type="entry name" value="REC_hyHK_CKI1_RcsC-like"/>
    <property type="match status" value="1"/>
</dbReference>
<evidence type="ECO:0000256" key="4">
    <source>
        <dbReference type="ARBA" id="ARBA00022679"/>
    </source>
</evidence>
<reference evidence="9 10" key="1">
    <citation type="submission" date="2024-03" db="EMBL/GenBank/DDBJ databases">
        <title>The Acrasis kona genome and developmental transcriptomes reveal deep origins of eukaryotic multicellular pathways.</title>
        <authorList>
            <person name="Sheikh S."/>
            <person name="Fu C.-J."/>
            <person name="Brown M.W."/>
            <person name="Baldauf S.L."/>
        </authorList>
    </citation>
    <scope>NUCLEOTIDE SEQUENCE [LARGE SCALE GENOMIC DNA]</scope>
    <source>
        <strain evidence="9 10">ATCC MYA-3509</strain>
    </source>
</reference>
<evidence type="ECO:0000313" key="9">
    <source>
        <dbReference type="EMBL" id="KAL0491639.1"/>
    </source>
</evidence>
<feature type="domain" description="Histidine kinase" evidence="7">
    <location>
        <begin position="118"/>
        <end position="348"/>
    </location>
</feature>
<dbReference type="Pfam" id="PF00512">
    <property type="entry name" value="HisKA"/>
    <property type="match status" value="1"/>
</dbReference>
<comment type="caution">
    <text evidence="9">The sequence shown here is derived from an EMBL/GenBank/DDBJ whole genome shotgun (WGS) entry which is preliminary data.</text>
</comment>
<feature type="domain" description="Response regulatory" evidence="8">
    <location>
        <begin position="378"/>
        <end position="496"/>
    </location>
</feature>
<dbReference type="Pfam" id="PF00072">
    <property type="entry name" value="Response_reg"/>
    <property type="match status" value="1"/>
</dbReference>
<dbReference type="AlphaFoldDB" id="A0AAW2ZSD4"/>
<dbReference type="InterPro" id="IPR011006">
    <property type="entry name" value="CheY-like_superfamily"/>
</dbReference>
<evidence type="ECO:0000256" key="1">
    <source>
        <dbReference type="ARBA" id="ARBA00000085"/>
    </source>
</evidence>
<dbReference type="SMART" id="SM00388">
    <property type="entry name" value="HisKA"/>
    <property type="match status" value="1"/>
</dbReference>
<dbReference type="CDD" id="cd00082">
    <property type="entry name" value="HisKA"/>
    <property type="match status" value="1"/>
</dbReference>
<dbReference type="Gene3D" id="1.10.287.130">
    <property type="match status" value="1"/>
</dbReference>
<dbReference type="Gene3D" id="3.40.50.2300">
    <property type="match status" value="1"/>
</dbReference>
<keyword evidence="4" id="KW-0808">Transferase</keyword>
<dbReference type="Proteomes" id="UP001431209">
    <property type="component" value="Unassembled WGS sequence"/>
</dbReference>
<evidence type="ECO:0000256" key="6">
    <source>
        <dbReference type="PROSITE-ProRule" id="PRU00169"/>
    </source>
</evidence>
<dbReference type="Gene3D" id="3.30.450.40">
    <property type="match status" value="1"/>
</dbReference>
<evidence type="ECO:0000313" key="10">
    <source>
        <dbReference type="Proteomes" id="UP001431209"/>
    </source>
</evidence>
<protein>
    <recommendedName>
        <fullName evidence="2">histidine kinase</fullName>
        <ecNumber evidence="2">2.7.13.3</ecNumber>
    </recommendedName>
</protein>
<evidence type="ECO:0000256" key="5">
    <source>
        <dbReference type="ARBA" id="ARBA00022777"/>
    </source>
</evidence>
<dbReference type="InterPro" id="IPR029016">
    <property type="entry name" value="GAF-like_dom_sf"/>
</dbReference>
<proteinExistence type="predicted"/>
<dbReference type="PANTHER" id="PTHR43047">
    <property type="entry name" value="TWO-COMPONENT HISTIDINE PROTEIN KINASE"/>
    <property type="match status" value="1"/>
</dbReference>
<keyword evidence="10" id="KW-1185">Reference proteome</keyword>
<dbReference type="PROSITE" id="PS50109">
    <property type="entry name" value="HIS_KIN"/>
    <property type="match status" value="1"/>
</dbReference>
<evidence type="ECO:0000256" key="3">
    <source>
        <dbReference type="ARBA" id="ARBA00022553"/>
    </source>
</evidence>
<dbReference type="InterPro" id="IPR036097">
    <property type="entry name" value="HisK_dim/P_sf"/>
</dbReference>
<dbReference type="SMART" id="SM00448">
    <property type="entry name" value="REC"/>
    <property type="match status" value="1"/>
</dbReference>
<comment type="catalytic activity">
    <reaction evidence="1">
        <text>ATP + protein L-histidine = ADP + protein N-phospho-L-histidine.</text>
        <dbReference type="EC" id="2.7.13.3"/>
    </reaction>
</comment>